<dbReference type="HOGENOM" id="CLU_3185481_0_0_9"/>
<evidence type="ECO:0000313" key="1">
    <source>
        <dbReference type="EMBL" id="CAK21090.1"/>
    </source>
</evidence>
<dbReference type="AlphaFoldDB" id="A0AJA8"/>
<proteinExistence type="predicted"/>
<reference evidence="1 2" key="1">
    <citation type="journal article" date="2006" name="J. Bacteriol.">
        <title>Whole-genome sequence of Listeria welshimeri reveals common steps in genome reduction with Listeria innocua as compared to Listeria monocytogenes.</title>
        <authorList>
            <person name="Hain T."/>
            <person name="Steinweg C."/>
            <person name="Kuenne C.T."/>
            <person name="Billion A."/>
            <person name="Ghai R."/>
            <person name="Chatterjee S.S."/>
            <person name="Domann E."/>
            <person name="Kaerst U."/>
            <person name="Goesmann A."/>
            <person name="Bekel T."/>
            <person name="Bartels D."/>
            <person name="Kaiser O."/>
            <person name="Meyer F."/>
            <person name="Puehler A."/>
            <person name="Weisshaar B."/>
            <person name="Wehland J."/>
            <person name="Liang C."/>
            <person name="Dandekar T."/>
            <person name="Lampidis R."/>
            <person name="Kreft J."/>
            <person name="Goebel W."/>
            <person name="Chakraborty T."/>
        </authorList>
    </citation>
    <scope>NUCLEOTIDE SEQUENCE [LARGE SCALE GENOMIC DNA]</scope>
    <source>
        <strain evidence="2">ATCC 35897 / DSM 20650 / CIP 8149 / NCTC 11857 / SLCC 5334 / V8</strain>
    </source>
</reference>
<name>A0AJA8_LISW6</name>
<organism evidence="1 2">
    <name type="scientific">Listeria welshimeri serovar 6b (strain ATCC 35897 / DSM 20650 / CCUG 15529 / CIP 8149 / NCTC 11857 / SLCC 5334 / V8)</name>
    <dbReference type="NCBI Taxonomy" id="386043"/>
    <lineage>
        <taxon>Bacteria</taxon>
        <taxon>Bacillati</taxon>
        <taxon>Bacillota</taxon>
        <taxon>Bacilli</taxon>
        <taxon>Bacillales</taxon>
        <taxon>Listeriaceae</taxon>
        <taxon>Listeria</taxon>
    </lineage>
</organism>
<dbReference type="Proteomes" id="UP000000779">
    <property type="component" value="Chromosome"/>
</dbReference>
<evidence type="ECO:0000313" key="2">
    <source>
        <dbReference type="Proteomes" id="UP000000779"/>
    </source>
</evidence>
<dbReference type="EMBL" id="AM263198">
    <property type="protein sequence ID" value="CAK21090.1"/>
    <property type="molecule type" value="Genomic_DNA"/>
</dbReference>
<dbReference type="KEGG" id="lwe:lwe1672"/>
<protein>
    <submittedName>
        <fullName evidence="1">Putative secreted protein</fullName>
    </submittedName>
</protein>
<gene>
    <name evidence="1" type="ordered locus">lwe1672</name>
</gene>
<accession>A0AJA8</accession>
<sequence length="46" mass="5162">MKMKKIITFLIIGVLGTSAKHGYAVRITRVSIPFGPQYIVSGVWRQ</sequence>